<protein>
    <recommendedName>
        <fullName evidence="5">Lipoprotein</fullName>
    </recommendedName>
</protein>
<reference evidence="4" key="1">
    <citation type="journal article" date="2019" name="Int. J. Syst. Evol. Microbiol.">
        <title>The Global Catalogue of Microorganisms (GCM) 10K type strain sequencing project: providing services to taxonomists for standard genome sequencing and annotation.</title>
        <authorList>
            <consortium name="The Broad Institute Genomics Platform"/>
            <consortium name="The Broad Institute Genome Sequencing Center for Infectious Disease"/>
            <person name="Wu L."/>
            <person name="Ma J."/>
        </authorList>
    </citation>
    <scope>NUCLEOTIDE SEQUENCE [LARGE SCALE GENOMIC DNA]</scope>
    <source>
        <strain evidence="4">JCM 4816</strain>
    </source>
</reference>
<evidence type="ECO:0000313" key="3">
    <source>
        <dbReference type="EMBL" id="GAA3496018.1"/>
    </source>
</evidence>
<feature type="compositionally biased region" description="Polar residues" evidence="1">
    <location>
        <begin position="22"/>
        <end position="33"/>
    </location>
</feature>
<dbReference type="PROSITE" id="PS51257">
    <property type="entry name" value="PROKAR_LIPOPROTEIN"/>
    <property type="match status" value="1"/>
</dbReference>
<feature type="signal peptide" evidence="2">
    <location>
        <begin position="1"/>
        <end position="23"/>
    </location>
</feature>
<proteinExistence type="predicted"/>
<dbReference type="EMBL" id="BAAAXF010000022">
    <property type="protein sequence ID" value="GAA3496018.1"/>
    <property type="molecule type" value="Genomic_DNA"/>
</dbReference>
<evidence type="ECO:0000256" key="2">
    <source>
        <dbReference type="SAM" id="SignalP"/>
    </source>
</evidence>
<gene>
    <name evidence="3" type="ORF">GCM10019016_031190</name>
</gene>
<feature type="region of interest" description="Disordered" evidence="1">
    <location>
        <begin position="20"/>
        <end position="77"/>
    </location>
</feature>
<evidence type="ECO:0008006" key="5">
    <source>
        <dbReference type="Google" id="ProtNLM"/>
    </source>
</evidence>
<accession>A0ABP6TND8</accession>
<keyword evidence="2" id="KW-0732">Signal</keyword>
<keyword evidence="4" id="KW-1185">Reference proteome</keyword>
<comment type="caution">
    <text evidence="3">The sequence shown here is derived from an EMBL/GenBank/DDBJ whole genome shotgun (WGS) entry which is preliminary data.</text>
</comment>
<evidence type="ECO:0000256" key="1">
    <source>
        <dbReference type="SAM" id="MobiDB-lite"/>
    </source>
</evidence>
<organism evidence="3 4">
    <name type="scientific">Streptomyces prasinosporus</name>
    <dbReference type="NCBI Taxonomy" id="68256"/>
    <lineage>
        <taxon>Bacteria</taxon>
        <taxon>Bacillati</taxon>
        <taxon>Actinomycetota</taxon>
        <taxon>Actinomycetes</taxon>
        <taxon>Kitasatosporales</taxon>
        <taxon>Streptomycetaceae</taxon>
        <taxon>Streptomyces</taxon>
        <taxon>Streptomyces albogriseolus group</taxon>
    </lineage>
</organism>
<feature type="chain" id="PRO_5046968257" description="Lipoprotein" evidence="2">
    <location>
        <begin position="24"/>
        <end position="155"/>
    </location>
</feature>
<name>A0ABP6TND8_9ACTN</name>
<sequence length="155" mass="15850">MRRRAVAAVTALTTALMAGGCSASTDSRGSTDGASRAPAASAAPSSTAPESREPSLDLPEGAEVLVPEVSGRSDRDLRRFTPSEDAYTVYARCSGRGTVRIVDLTGEGGPHRISCDGVGTVGLVHTDAKQQALRVDVSDGNPDWTVAVVSGAHTG</sequence>
<feature type="compositionally biased region" description="Low complexity" evidence="1">
    <location>
        <begin position="34"/>
        <end position="49"/>
    </location>
</feature>
<dbReference type="Proteomes" id="UP001501455">
    <property type="component" value="Unassembled WGS sequence"/>
</dbReference>
<evidence type="ECO:0000313" key="4">
    <source>
        <dbReference type="Proteomes" id="UP001501455"/>
    </source>
</evidence>